<gene>
    <name evidence="1" type="ORF">TrCOL_g12612</name>
</gene>
<organism evidence="1 2">
    <name type="scientific">Triparma columacea</name>
    <dbReference type="NCBI Taxonomy" id="722753"/>
    <lineage>
        <taxon>Eukaryota</taxon>
        <taxon>Sar</taxon>
        <taxon>Stramenopiles</taxon>
        <taxon>Ochrophyta</taxon>
        <taxon>Bolidophyceae</taxon>
        <taxon>Parmales</taxon>
        <taxon>Triparmaceae</taxon>
        <taxon>Triparma</taxon>
    </lineage>
</organism>
<evidence type="ECO:0000313" key="1">
    <source>
        <dbReference type="EMBL" id="GMI48167.1"/>
    </source>
</evidence>
<dbReference type="EMBL" id="BRYA01000377">
    <property type="protein sequence ID" value="GMI48167.1"/>
    <property type="molecule type" value="Genomic_DNA"/>
</dbReference>
<name>A0A9W7GQG8_9STRA</name>
<evidence type="ECO:0000313" key="2">
    <source>
        <dbReference type="Proteomes" id="UP001165065"/>
    </source>
</evidence>
<dbReference type="Proteomes" id="UP001165065">
    <property type="component" value="Unassembled WGS sequence"/>
</dbReference>
<dbReference type="AlphaFoldDB" id="A0A9W7GQG8"/>
<comment type="caution">
    <text evidence="1">The sequence shown here is derived from an EMBL/GenBank/DDBJ whole genome shotgun (WGS) entry which is preliminary data.</text>
</comment>
<keyword evidence="2" id="KW-1185">Reference proteome</keyword>
<protein>
    <submittedName>
        <fullName evidence="1">Uncharacterized protein</fullName>
    </submittedName>
</protein>
<sequence>MKLDAAKSTILSDLHLATTLPTHNEPESTRLMKYRGSINKLSKLASSQQDAISNDDIPFVKSVEETLIQPESVQASIMALLTLLTTDYNPDSKVMSAVVAEFNSERGPQSRQEGGKGVGYLRALGEVGRRVERGGWGNVFVGGGKGGEGVGVGFQEGSSANKRGAREGATVNVSKEDAILKTELDLLQTLHKSKYLLDLITECKTLTRKCKQYAQLSKNNDRDEGVALNWRELLIRFRWCKEIVGEEVFFHNK</sequence>
<reference evidence="2" key="1">
    <citation type="journal article" date="2023" name="Commun. Biol.">
        <title>Genome analysis of Parmales, the sister group of diatoms, reveals the evolutionary specialization of diatoms from phago-mixotrophs to photoautotrophs.</title>
        <authorList>
            <person name="Ban H."/>
            <person name="Sato S."/>
            <person name="Yoshikawa S."/>
            <person name="Yamada K."/>
            <person name="Nakamura Y."/>
            <person name="Ichinomiya M."/>
            <person name="Sato N."/>
            <person name="Blanc-Mathieu R."/>
            <person name="Endo H."/>
            <person name="Kuwata A."/>
            <person name="Ogata H."/>
        </authorList>
    </citation>
    <scope>NUCLEOTIDE SEQUENCE [LARGE SCALE GENOMIC DNA]</scope>
</reference>
<proteinExistence type="predicted"/>
<accession>A0A9W7GQG8</accession>